<evidence type="ECO:0000256" key="1">
    <source>
        <dbReference type="SAM" id="MobiDB-lite"/>
    </source>
</evidence>
<sequence>MREIERKYEAPDAGELPDPAESLGFAGELAEQRLTAVYFDTEDLRLLRAGVTLRRREGGSDAGWHLKIPAGKDTREELRLPLGRARRPPAKLLSLARVHSRGAEVAPVAELVTHRKRWRLADADREVAELVDDQVVARTMGEQTTTQSWREVEVELAEHGDVDVLDRVEAWLRTLGLDRSASSSKLGRLLADRLPGTDRPAGRAKPGSAGHGVLGYLRTQADQLRRHDPLVRQDAPDAVHQMRVAARRMRSALRGFGRVLDPERTRPISDELRWMAGELADARDSEVMAERFGELLDGLPDELKLGPVKAQLEREFGSRQADARTRAIAALDSRRYLDLHHAIDELLADPPLTGKARRPAAKELPEGVDKAFRRLKSRMDQLVDLGPGLERDEALHEARKAAKRLRYATEVAGSSLGGRADRLRQRLKEVQELLGDHQDTVVARPVLRELAVKAQVSGGNGFAFGVLYGAEAARAERLEARLPAAWRRLRKLR</sequence>
<dbReference type="InterPro" id="IPR038186">
    <property type="entry name" value="CHAD_dom_sf"/>
</dbReference>
<evidence type="ECO:0000313" key="5">
    <source>
        <dbReference type="Proteomes" id="UP001428817"/>
    </source>
</evidence>
<dbReference type="PANTHER" id="PTHR39339:SF1">
    <property type="entry name" value="CHAD DOMAIN-CONTAINING PROTEIN"/>
    <property type="match status" value="1"/>
</dbReference>
<dbReference type="SMART" id="SM01118">
    <property type="entry name" value="CYTH"/>
    <property type="match status" value="1"/>
</dbReference>
<dbReference type="InterPro" id="IPR033469">
    <property type="entry name" value="CYTH-like_dom_sf"/>
</dbReference>
<dbReference type="PROSITE" id="PS51708">
    <property type="entry name" value="CHAD"/>
    <property type="match status" value="1"/>
</dbReference>
<feature type="domain" description="CHAD" evidence="3">
    <location>
        <begin position="206"/>
        <end position="491"/>
    </location>
</feature>
<reference evidence="5" key="1">
    <citation type="journal article" date="2019" name="Int. J. Syst. Evol. Microbiol.">
        <title>The Global Catalogue of Microorganisms (GCM) 10K type strain sequencing project: providing services to taxonomists for standard genome sequencing and annotation.</title>
        <authorList>
            <consortium name="The Broad Institute Genomics Platform"/>
            <consortium name="The Broad Institute Genome Sequencing Center for Infectious Disease"/>
            <person name="Wu L."/>
            <person name="Ma J."/>
        </authorList>
    </citation>
    <scope>NUCLEOTIDE SEQUENCE [LARGE SCALE GENOMIC DNA]</scope>
    <source>
        <strain evidence="5">JCM 18303</strain>
    </source>
</reference>
<dbReference type="InterPro" id="IPR007899">
    <property type="entry name" value="CHAD_dom"/>
</dbReference>
<dbReference type="SUPFAM" id="SSF55154">
    <property type="entry name" value="CYTH-like phosphatases"/>
    <property type="match status" value="1"/>
</dbReference>
<comment type="caution">
    <text evidence="4">The sequence shown here is derived from an EMBL/GenBank/DDBJ whole genome shotgun (WGS) entry which is preliminary data.</text>
</comment>
<dbReference type="Pfam" id="PF05235">
    <property type="entry name" value="CHAD"/>
    <property type="match status" value="1"/>
</dbReference>
<feature type="domain" description="CYTH" evidence="2">
    <location>
        <begin position="1"/>
        <end position="193"/>
    </location>
</feature>
<evidence type="ECO:0000259" key="3">
    <source>
        <dbReference type="PROSITE" id="PS51708"/>
    </source>
</evidence>
<protein>
    <submittedName>
        <fullName evidence="4">CYTH and CHAD domain-containing protein</fullName>
    </submittedName>
</protein>
<dbReference type="PROSITE" id="PS51707">
    <property type="entry name" value="CYTH"/>
    <property type="match status" value="1"/>
</dbReference>
<feature type="region of interest" description="Disordered" evidence="1">
    <location>
        <begin position="1"/>
        <end position="21"/>
    </location>
</feature>
<dbReference type="Gene3D" id="2.40.320.10">
    <property type="entry name" value="Hypothetical Protein Pfu-838710-001"/>
    <property type="match status" value="1"/>
</dbReference>
<feature type="compositionally biased region" description="Basic and acidic residues" evidence="1">
    <location>
        <begin position="1"/>
        <end position="10"/>
    </location>
</feature>
<dbReference type="Pfam" id="PF01928">
    <property type="entry name" value="CYTH"/>
    <property type="match status" value="1"/>
</dbReference>
<dbReference type="PANTHER" id="PTHR39339">
    <property type="entry name" value="SLR1444 PROTEIN"/>
    <property type="match status" value="1"/>
</dbReference>
<dbReference type="Gene3D" id="1.40.20.10">
    <property type="entry name" value="CHAD domain"/>
    <property type="match status" value="1"/>
</dbReference>
<dbReference type="SMART" id="SM00880">
    <property type="entry name" value="CHAD"/>
    <property type="match status" value="1"/>
</dbReference>
<dbReference type="CDD" id="cd07374">
    <property type="entry name" value="CYTH-like_Pase"/>
    <property type="match status" value="1"/>
</dbReference>
<keyword evidence="5" id="KW-1185">Reference proteome</keyword>
<organism evidence="4 5">
    <name type="scientific">Pseudonocardia eucalypti</name>
    <dbReference type="NCBI Taxonomy" id="648755"/>
    <lineage>
        <taxon>Bacteria</taxon>
        <taxon>Bacillati</taxon>
        <taxon>Actinomycetota</taxon>
        <taxon>Actinomycetes</taxon>
        <taxon>Pseudonocardiales</taxon>
        <taxon>Pseudonocardiaceae</taxon>
        <taxon>Pseudonocardia</taxon>
    </lineage>
</organism>
<evidence type="ECO:0000259" key="2">
    <source>
        <dbReference type="PROSITE" id="PS51707"/>
    </source>
</evidence>
<feature type="region of interest" description="Disordered" evidence="1">
    <location>
        <begin position="192"/>
        <end position="213"/>
    </location>
</feature>
<accession>A0ABP9Q1K0</accession>
<dbReference type="InterPro" id="IPR023577">
    <property type="entry name" value="CYTH_domain"/>
</dbReference>
<evidence type="ECO:0000313" key="4">
    <source>
        <dbReference type="EMBL" id="GAA5153355.1"/>
    </source>
</evidence>
<gene>
    <name evidence="4" type="ORF">GCM10023321_23480</name>
</gene>
<dbReference type="Proteomes" id="UP001428817">
    <property type="component" value="Unassembled WGS sequence"/>
</dbReference>
<proteinExistence type="predicted"/>
<name>A0ABP9Q1K0_9PSEU</name>
<dbReference type="EMBL" id="BAABJP010000008">
    <property type="protein sequence ID" value="GAA5153355.1"/>
    <property type="molecule type" value="Genomic_DNA"/>
</dbReference>